<dbReference type="GO" id="GO:0046872">
    <property type="term" value="F:metal ion binding"/>
    <property type="evidence" value="ECO:0007669"/>
    <property type="project" value="UniProtKB-KW"/>
</dbReference>
<dbReference type="OrthoDB" id="9807318at2"/>
<comment type="cofactor">
    <cofactor evidence="1">
        <name>Mg(2+)</name>
        <dbReference type="ChEBI" id="CHEBI:18420"/>
    </cofactor>
</comment>
<dbReference type="InterPro" id="IPR012676">
    <property type="entry name" value="TGS-like"/>
</dbReference>
<dbReference type="InterPro" id="IPR006073">
    <property type="entry name" value="GTP-bd"/>
</dbReference>
<dbReference type="PROSITE" id="PS51880">
    <property type="entry name" value="TGS"/>
    <property type="match status" value="1"/>
</dbReference>
<dbReference type="SUPFAM" id="SSF52540">
    <property type="entry name" value="P-loop containing nucleoside triphosphate hydrolases"/>
    <property type="match status" value="1"/>
</dbReference>
<evidence type="ECO:0000256" key="4">
    <source>
        <dbReference type="ARBA" id="ARBA00022840"/>
    </source>
</evidence>
<dbReference type="InterPro" id="IPR023192">
    <property type="entry name" value="TGS-like_dom_sf"/>
</dbReference>
<sequence>MKIGILGLPLTGKTTIFSLLTNKPYDGSYKQDAEERVANVMDERLEKLTVMYNPKKTVHATLNFIDIPSYNTSADRKEKNRILQMIQTVDAIILVIRAFKNDSVPFPEGAENPVDQLDTLKTEMIIRDLEVVENRLSRLIEQNKKKKPTKEEERQVKILEEIKPILEDGKFASKVELSDEDKKLISSLALFTLKPIIVVVNVDEDQLMEEKYPEKEVLVNSCKEENFAYIEICGRTEADLVELDDDEREEFMKELGIERPGIDRLSKTVYDHLGLITFFTVGEDEVRAWTINQGTTMKKAAGKIHTDLEKGFVKAEVMHYDDLIRLGSEEEVKKAGLWRLAGKEEIVKDGDILTIRANA</sequence>
<keyword evidence="3" id="KW-0547">Nucleotide-binding</keyword>
<dbReference type="InterPro" id="IPR027417">
    <property type="entry name" value="P-loop_NTPase"/>
</dbReference>
<dbReference type="NCBIfam" id="TIGR00092">
    <property type="entry name" value="redox-regulated ATPase YchF"/>
    <property type="match status" value="1"/>
</dbReference>
<dbReference type="PIRSF" id="PIRSF006641">
    <property type="entry name" value="CHP00092"/>
    <property type="match status" value="1"/>
</dbReference>
<dbReference type="Pfam" id="PF06071">
    <property type="entry name" value="YchF-GTPase_C"/>
    <property type="match status" value="1"/>
</dbReference>
<dbReference type="CDD" id="cd04867">
    <property type="entry name" value="TGS_YchF_OLA1"/>
    <property type="match status" value="1"/>
</dbReference>
<evidence type="ECO:0000256" key="2">
    <source>
        <dbReference type="ARBA" id="ARBA00022723"/>
    </source>
</evidence>
<dbReference type="EMBL" id="FQUI01000002">
    <property type="protein sequence ID" value="SHE30737.1"/>
    <property type="molecule type" value="Genomic_DNA"/>
</dbReference>
<keyword evidence="2" id="KW-0479">Metal-binding</keyword>
<evidence type="ECO:0000259" key="5">
    <source>
        <dbReference type="PROSITE" id="PS51880"/>
    </source>
</evidence>
<dbReference type="GO" id="GO:0005737">
    <property type="term" value="C:cytoplasm"/>
    <property type="evidence" value="ECO:0007669"/>
    <property type="project" value="TreeGrafter"/>
</dbReference>
<dbReference type="Proteomes" id="UP000184334">
    <property type="component" value="Unassembled WGS sequence"/>
</dbReference>
<evidence type="ECO:0000313" key="7">
    <source>
        <dbReference type="Proteomes" id="UP000184334"/>
    </source>
</evidence>
<dbReference type="GO" id="GO:0016887">
    <property type="term" value="F:ATP hydrolysis activity"/>
    <property type="evidence" value="ECO:0007669"/>
    <property type="project" value="InterPro"/>
</dbReference>
<protein>
    <recommendedName>
        <fullName evidence="5">TGS domain-containing protein</fullName>
    </recommendedName>
</protein>
<dbReference type="SUPFAM" id="SSF81271">
    <property type="entry name" value="TGS-like"/>
    <property type="match status" value="1"/>
</dbReference>
<dbReference type="InterPro" id="IPR013029">
    <property type="entry name" value="YchF_C"/>
</dbReference>
<accession>A0A1M4SFG5</accession>
<dbReference type="Gene3D" id="1.10.150.300">
    <property type="entry name" value="TGS-like domain"/>
    <property type="match status" value="1"/>
</dbReference>
<dbReference type="Gene3D" id="3.10.20.30">
    <property type="match status" value="1"/>
</dbReference>
<dbReference type="GO" id="GO:0005524">
    <property type="term" value="F:ATP binding"/>
    <property type="evidence" value="ECO:0007669"/>
    <property type="project" value="UniProtKB-KW"/>
</dbReference>
<dbReference type="STRING" id="1122195.SAMN02745164_00161"/>
<comment type="caution">
    <text evidence="6">The sequence shown here is derived from an EMBL/GenBank/DDBJ whole genome shotgun (WGS) entry which is preliminary data.</text>
</comment>
<dbReference type="Gene3D" id="3.40.50.300">
    <property type="entry name" value="P-loop containing nucleotide triphosphate hydrolases"/>
    <property type="match status" value="1"/>
</dbReference>
<evidence type="ECO:0000256" key="1">
    <source>
        <dbReference type="ARBA" id="ARBA00001946"/>
    </source>
</evidence>
<dbReference type="AlphaFoldDB" id="A0A1M4SFG5"/>
<organism evidence="6 7">
    <name type="scientific">Marinitoga hydrogenitolerans (strain DSM 16785 / JCM 12826 / AT1271)</name>
    <dbReference type="NCBI Taxonomy" id="1122195"/>
    <lineage>
        <taxon>Bacteria</taxon>
        <taxon>Thermotogati</taxon>
        <taxon>Thermotogota</taxon>
        <taxon>Thermotogae</taxon>
        <taxon>Petrotogales</taxon>
        <taxon>Petrotogaceae</taxon>
        <taxon>Marinitoga</taxon>
    </lineage>
</organism>
<proteinExistence type="predicted"/>
<keyword evidence="4" id="KW-0067">ATP-binding</keyword>
<dbReference type="GO" id="GO:0005525">
    <property type="term" value="F:GTP binding"/>
    <property type="evidence" value="ECO:0007669"/>
    <property type="project" value="InterPro"/>
</dbReference>
<dbReference type="InterPro" id="IPR004095">
    <property type="entry name" value="TGS"/>
</dbReference>
<keyword evidence="7" id="KW-1185">Reference proteome</keyword>
<dbReference type="Pfam" id="PF01926">
    <property type="entry name" value="MMR_HSR1"/>
    <property type="match status" value="1"/>
</dbReference>
<dbReference type="InterPro" id="IPR012675">
    <property type="entry name" value="Beta-grasp_dom_sf"/>
</dbReference>
<dbReference type="RefSeq" id="WP_072862436.1">
    <property type="nucleotide sequence ID" value="NZ_FQUI01000002.1"/>
</dbReference>
<evidence type="ECO:0000313" key="6">
    <source>
        <dbReference type="EMBL" id="SHE30737.1"/>
    </source>
</evidence>
<feature type="domain" description="TGS" evidence="5">
    <location>
        <begin position="274"/>
        <end position="357"/>
    </location>
</feature>
<dbReference type="PANTHER" id="PTHR23305">
    <property type="entry name" value="OBG GTPASE FAMILY"/>
    <property type="match status" value="1"/>
</dbReference>
<dbReference type="PRINTS" id="PR00326">
    <property type="entry name" value="GTP1OBG"/>
</dbReference>
<gene>
    <name evidence="6" type="ORF">SAMN02745164_00161</name>
</gene>
<evidence type="ECO:0000256" key="3">
    <source>
        <dbReference type="ARBA" id="ARBA00022741"/>
    </source>
</evidence>
<dbReference type="PANTHER" id="PTHR23305:SF18">
    <property type="entry name" value="OBG-TYPE G DOMAIN-CONTAINING PROTEIN"/>
    <property type="match status" value="1"/>
</dbReference>
<name>A0A1M4SFG5_MARH1</name>
<dbReference type="InterPro" id="IPR004396">
    <property type="entry name" value="ATPase_YchF/OLA1"/>
</dbReference>
<reference evidence="6" key="1">
    <citation type="submission" date="2016-11" db="EMBL/GenBank/DDBJ databases">
        <authorList>
            <person name="Varghese N."/>
            <person name="Submissions S."/>
        </authorList>
    </citation>
    <scope>NUCLEOTIDE SEQUENCE [LARGE SCALE GENOMIC DNA]</scope>
    <source>
        <strain evidence="6">DSM 16785</strain>
    </source>
</reference>
<dbReference type="FunFam" id="3.10.20.30:FF:000001">
    <property type="entry name" value="Ribosome-binding ATPase YchF"/>
    <property type="match status" value="1"/>
</dbReference>